<evidence type="ECO:0000259" key="4">
    <source>
        <dbReference type="PROSITE" id="PS50893"/>
    </source>
</evidence>
<evidence type="ECO:0000313" key="5">
    <source>
        <dbReference type="EMBL" id="HCW92838.1"/>
    </source>
</evidence>
<proteinExistence type="predicted"/>
<organism evidence="5 6">
    <name type="scientific">Flexistipes sinusarabici</name>
    <dbReference type="NCBI Taxonomy" id="2352"/>
    <lineage>
        <taxon>Bacteria</taxon>
        <taxon>Pseudomonadati</taxon>
        <taxon>Deferribacterota</taxon>
        <taxon>Deferribacteres</taxon>
        <taxon>Deferribacterales</taxon>
        <taxon>Flexistipitaceae</taxon>
        <taxon>Flexistipes</taxon>
    </lineage>
</organism>
<evidence type="ECO:0000256" key="3">
    <source>
        <dbReference type="ARBA" id="ARBA00022840"/>
    </source>
</evidence>
<dbReference type="InterPro" id="IPR050166">
    <property type="entry name" value="ABC_transporter_ATP-bind"/>
</dbReference>
<dbReference type="InterPro" id="IPR003439">
    <property type="entry name" value="ABC_transporter-like_ATP-bd"/>
</dbReference>
<dbReference type="CDD" id="cd03293">
    <property type="entry name" value="ABC_NrtD_SsuB_transporters"/>
    <property type="match status" value="1"/>
</dbReference>
<reference evidence="5 6" key="1">
    <citation type="journal article" date="2018" name="Nat. Biotechnol.">
        <title>A standardized bacterial taxonomy based on genome phylogeny substantially revises the tree of life.</title>
        <authorList>
            <person name="Parks D.H."/>
            <person name="Chuvochina M."/>
            <person name="Waite D.W."/>
            <person name="Rinke C."/>
            <person name="Skarshewski A."/>
            <person name="Chaumeil P.A."/>
            <person name="Hugenholtz P."/>
        </authorList>
    </citation>
    <scope>NUCLEOTIDE SEQUENCE [LARGE SCALE GENOMIC DNA]</scope>
    <source>
        <strain evidence="5">UBA8672</strain>
    </source>
</reference>
<protein>
    <submittedName>
        <fullName evidence="5">ABC transporter ATP-binding protein</fullName>
    </submittedName>
</protein>
<dbReference type="SMART" id="SM00382">
    <property type="entry name" value="AAA"/>
    <property type="match status" value="1"/>
</dbReference>
<dbReference type="InterPro" id="IPR027417">
    <property type="entry name" value="P-loop_NTPase"/>
</dbReference>
<dbReference type="AlphaFoldDB" id="A0A3D5QAU2"/>
<dbReference type="PANTHER" id="PTHR42788:SF13">
    <property type="entry name" value="ALIPHATIC SULFONATES IMPORT ATP-BINDING PROTEIN SSUB"/>
    <property type="match status" value="1"/>
</dbReference>
<dbReference type="GO" id="GO:0016887">
    <property type="term" value="F:ATP hydrolysis activity"/>
    <property type="evidence" value="ECO:0007669"/>
    <property type="project" value="InterPro"/>
</dbReference>
<comment type="caution">
    <text evidence="5">The sequence shown here is derived from an EMBL/GenBank/DDBJ whole genome shotgun (WGS) entry which is preliminary data.</text>
</comment>
<dbReference type="PROSITE" id="PS00211">
    <property type="entry name" value="ABC_TRANSPORTER_1"/>
    <property type="match status" value="1"/>
</dbReference>
<evidence type="ECO:0000256" key="1">
    <source>
        <dbReference type="ARBA" id="ARBA00022448"/>
    </source>
</evidence>
<feature type="domain" description="ABC transporter" evidence="4">
    <location>
        <begin position="1"/>
        <end position="226"/>
    </location>
</feature>
<dbReference type="InterPro" id="IPR017871">
    <property type="entry name" value="ABC_transporter-like_CS"/>
</dbReference>
<dbReference type="Gene3D" id="3.40.50.300">
    <property type="entry name" value="P-loop containing nucleotide triphosphate hydrolases"/>
    <property type="match status" value="1"/>
</dbReference>
<accession>A0A3D5QAU2</accession>
<dbReference type="PROSITE" id="PS50893">
    <property type="entry name" value="ABC_TRANSPORTER_2"/>
    <property type="match status" value="1"/>
</dbReference>
<sequence>MRGVKKFYKEHTALSSIDLEISEGELVCVVGPSGCGKSTLISLMAGFEKPSYGTVSIDGKEVKSPDSDRIMIFQDYGLFPWKTVMGNILFALQTKKIKGEKALQAAREYIALVGLEGSENKHPYQLSGGMKQRVAIARALAVEPSILFMDEPFAALDAFTRMRLQDEILRLWKEKQPTIVFVTHDLDEAVYLGGRIFVMATNPGRLSRIVKVELPHPCNRTSSAFLSYRNELFREFQLVHEKNEEYVI</sequence>
<keyword evidence="1" id="KW-0813">Transport</keyword>
<evidence type="ECO:0000256" key="2">
    <source>
        <dbReference type="ARBA" id="ARBA00022741"/>
    </source>
</evidence>
<keyword evidence="2" id="KW-0547">Nucleotide-binding</keyword>
<name>A0A3D5QAU2_FLESI</name>
<dbReference type="GO" id="GO:0005524">
    <property type="term" value="F:ATP binding"/>
    <property type="evidence" value="ECO:0007669"/>
    <property type="project" value="UniProtKB-KW"/>
</dbReference>
<dbReference type="PANTHER" id="PTHR42788">
    <property type="entry name" value="TAURINE IMPORT ATP-BINDING PROTEIN-RELATED"/>
    <property type="match status" value="1"/>
</dbReference>
<evidence type="ECO:0000313" key="6">
    <source>
        <dbReference type="Proteomes" id="UP000262325"/>
    </source>
</evidence>
<dbReference type="SUPFAM" id="SSF52540">
    <property type="entry name" value="P-loop containing nucleoside triphosphate hydrolases"/>
    <property type="match status" value="1"/>
</dbReference>
<gene>
    <name evidence="5" type="ORF">DHM44_04070</name>
</gene>
<dbReference type="Pfam" id="PF00005">
    <property type="entry name" value="ABC_tran"/>
    <property type="match status" value="1"/>
</dbReference>
<dbReference type="InterPro" id="IPR003593">
    <property type="entry name" value="AAA+_ATPase"/>
</dbReference>
<dbReference type="EMBL" id="DPPF01000084">
    <property type="protein sequence ID" value="HCW92838.1"/>
    <property type="molecule type" value="Genomic_DNA"/>
</dbReference>
<dbReference type="Proteomes" id="UP000262325">
    <property type="component" value="Unassembled WGS sequence"/>
</dbReference>
<keyword evidence="3 5" id="KW-0067">ATP-binding</keyword>